<dbReference type="InterPro" id="IPR038592">
    <property type="entry name" value="CheD-like_sf"/>
</dbReference>
<dbReference type="Gene3D" id="3.30.1330.200">
    <property type="match status" value="1"/>
</dbReference>
<evidence type="ECO:0000256" key="2">
    <source>
        <dbReference type="ARBA" id="ARBA00022801"/>
    </source>
</evidence>
<protein>
    <recommendedName>
        <fullName evidence="3">Probable chemoreceptor glutamine deamidase CheD</fullName>
        <ecNumber evidence="3">3.5.1.44</ecNumber>
    </recommendedName>
</protein>
<comment type="catalytic activity">
    <reaction evidence="3">
        <text>L-glutaminyl-[protein] + H2O = L-glutamyl-[protein] + NH4(+)</text>
        <dbReference type="Rhea" id="RHEA:16441"/>
        <dbReference type="Rhea" id="RHEA-COMP:10207"/>
        <dbReference type="Rhea" id="RHEA-COMP:10208"/>
        <dbReference type="ChEBI" id="CHEBI:15377"/>
        <dbReference type="ChEBI" id="CHEBI:28938"/>
        <dbReference type="ChEBI" id="CHEBI:29973"/>
        <dbReference type="ChEBI" id="CHEBI:30011"/>
        <dbReference type="EC" id="3.5.1.44"/>
    </reaction>
</comment>
<dbReference type="Pfam" id="PF03975">
    <property type="entry name" value="CheD"/>
    <property type="match status" value="1"/>
</dbReference>
<organism evidence="4 5">
    <name type="scientific">Novosphingobium bradum</name>
    <dbReference type="NCBI Taxonomy" id="1737444"/>
    <lineage>
        <taxon>Bacteria</taxon>
        <taxon>Pseudomonadati</taxon>
        <taxon>Pseudomonadota</taxon>
        <taxon>Alphaproteobacteria</taxon>
        <taxon>Sphingomonadales</taxon>
        <taxon>Sphingomonadaceae</taxon>
        <taxon>Novosphingobium</taxon>
    </lineage>
</organism>
<dbReference type="SUPFAM" id="SSF64438">
    <property type="entry name" value="CNF1/YfiH-like putative cysteine hydrolases"/>
    <property type="match status" value="1"/>
</dbReference>
<dbReference type="Proteomes" id="UP001595604">
    <property type="component" value="Unassembled WGS sequence"/>
</dbReference>
<dbReference type="HAMAP" id="MF_01440">
    <property type="entry name" value="CheD"/>
    <property type="match status" value="1"/>
</dbReference>
<comment type="caution">
    <text evidence="4">The sequence shown here is derived from an EMBL/GenBank/DDBJ whole genome shotgun (WGS) entry which is preliminary data.</text>
</comment>
<dbReference type="PANTHER" id="PTHR35147">
    <property type="entry name" value="CHEMORECEPTOR GLUTAMINE DEAMIDASE CHED-RELATED"/>
    <property type="match status" value="1"/>
</dbReference>
<accession>A0ABV7IQ72</accession>
<comment type="function">
    <text evidence="3">Probably deamidates glutamine residues to glutamate on methyl-accepting chemotaxis receptors (MCPs), playing an important role in chemotaxis.</text>
</comment>
<dbReference type="RefSeq" id="WP_379508406.1">
    <property type="nucleotide sequence ID" value="NZ_JBHRTQ010000002.1"/>
</dbReference>
<keyword evidence="5" id="KW-1185">Reference proteome</keyword>
<evidence type="ECO:0000313" key="5">
    <source>
        <dbReference type="Proteomes" id="UP001595604"/>
    </source>
</evidence>
<keyword evidence="1 3" id="KW-0145">Chemotaxis</keyword>
<dbReference type="PANTHER" id="PTHR35147:SF2">
    <property type="entry name" value="CHEMORECEPTOR GLUTAMINE DEAMIDASE CHED-RELATED"/>
    <property type="match status" value="1"/>
</dbReference>
<dbReference type="EMBL" id="JBHRTQ010000002">
    <property type="protein sequence ID" value="MFC3173016.1"/>
    <property type="molecule type" value="Genomic_DNA"/>
</dbReference>
<sequence>MIAPALDSGGQPPAAPIRRITVLQGQARVSGRADDELTTILGSCVATCLFDPVAGIGGMNHFLLPEPPDSHDPAQVDVHYGVYLMEILINDMLRHGAGKERLRAHLYGGANLRAGMAPIGTANAAFARSFLERERIPLLRESLGGTQARRIEFRPATGQVRSRVVENRLAREAPPIRRPAQGNGEVELF</sequence>
<reference evidence="5" key="1">
    <citation type="journal article" date="2019" name="Int. J. Syst. Evol. Microbiol.">
        <title>The Global Catalogue of Microorganisms (GCM) 10K type strain sequencing project: providing services to taxonomists for standard genome sequencing and annotation.</title>
        <authorList>
            <consortium name="The Broad Institute Genomics Platform"/>
            <consortium name="The Broad Institute Genome Sequencing Center for Infectious Disease"/>
            <person name="Wu L."/>
            <person name="Ma J."/>
        </authorList>
    </citation>
    <scope>NUCLEOTIDE SEQUENCE [LARGE SCALE GENOMIC DNA]</scope>
    <source>
        <strain evidence="5">KCTC 42984</strain>
    </source>
</reference>
<gene>
    <name evidence="3" type="primary">cheD</name>
    <name evidence="4" type="ORF">ACFOD9_01995</name>
</gene>
<proteinExistence type="inferred from homology"/>
<evidence type="ECO:0000313" key="4">
    <source>
        <dbReference type="EMBL" id="MFC3173016.1"/>
    </source>
</evidence>
<evidence type="ECO:0000256" key="1">
    <source>
        <dbReference type="ARBA" id="ARBA00022500"/>
    </source>
</evidence>
<dbReference type="InterPro" id="IPR011324">
    <property type="entry name" value="Cytotoxic_necrot_fac-like_cat"/>
</dbReference>
<name>A0ABV7IQ72_9SPHN</name>
<dbReference type="InterPro" id="IPR005659">
    <property type="entry name" value="Chemorcpt_Glu_NH3ase_CheD"/>
</dbReference>
<evidence type="ECO:0000256" key="3">
    <source>
        <dbReference type="HAMAP-Rule" id="MF_01440"/>
    </source>
</evidence>
<dbReference type="CDD" id="cd16352">
    <property type="entry name" value="CheD"/>
    <property type="match status" value="1"/>
</dbReference>
<comment type="similarity">
    <text evidence="3">Belongs to the CheD family.</text>
</comment>
<keyword evidence="2 3" id="KW-0378">Hydrolase</keyword>
<dbReference type="EC" id="3.5.1.44" evidence="3"/>